<evidence type="ECO:0000313" key="2">
    <source>
        <dbReference type="Proteomes" id="UP000326396"/>
    </source>
</evidence>
<protein>
    <submittedName>
        <fullName evidence="1">Uncharacterized protein</fullName>
    </submittedName>
</protein>
<evidence type="ECO:0000313" key="1">
    <source>
        <dbReference type="EMBL" id="KAD1950342.1"/>
    </source>
</evidence>
<dbReference type="EMBL" id="SZYD01000308">
    <property type="protein sequence ID" value="KAD1950342.1"/>
    <property type="molecule type" value="Genomic_DNA"/>
</dbReference>
<reference evidence="1 2" key="1">
    <citation type="submission" date="2019-05" db="EMBL/GenBank/DDBJ databases">
        <title>Mikania micrantha, genome provides insights into the molecular mechanism of rapid growth.</title>
        <authorList>
            <person name="Liu B."/>
        </authorList>
    </citation>
    <scope>NUCLEOTIDE SEQUENCE [LARGE SCALE GENOMIC DNA]</scope>
    <source>
        <strain evidence="1">NLD-2019</strain>
        <tissue evidence="1">Leaf</tissue>
    </source>
</reference>
<accession>A0A5N6LIY0</accession>
<sequence>METRRMSKDLEVEVENVGRLDMVVDLTNEVVKSLACNLKYEPRSGRVQMFKENPQVDKEKSLKTWKTKLMKDDSQEKYLKRFRPKLNEETYFLRN</sequence>
<keyword evidence="2" id="KW-1185">Reference proteome</keyword>
<proteinExistence type="predicted"/>
<dbReference type="Proteomes" id="UP000326396">
    <property type="component" value="Unassembled WGS sequence"/>
</dbReference>
<organism evidence="1 2">
    <name type="scientific">Mikania micrantha</name>
    <name type="common">bitter vine</name>
    <dbReference type="NCBI Taxonomy" id="192012"/>
    <lineage>
        <taxon>Eukaryota</taxon>
        <taxon>Viridiplantae</taxon>
        <taxon>Streptophyta</taxon>
        <taxon>Embryophyta</taxon>
        <taxon>Tracheophyta</taxon>
        <taxon>Spermatophyta</taxon>
        <taxon>Magnoliopsida</taxon>
        <taxon>eudicotyledons</taxon>
        <taxon>Gunneridae</taxon>
        <taxon>Pentapetalae</taxon>
        <taxon>asterids</taxon>
        <taxon>campanulids</taxon>
        <taxon>Asterales</taxon>
        <taxon>Asteraceae</taxon>
        <taxon>Asteroideae</taxon>
        <taxon>Heliantheae alliance</taxon>
        <taxon>Eupatorieae</taxon>
        <taxon>Mikania</taxon>
    </lineage>
</organism>
<name>A0A5N6LIY0_9ASTR</name>
<gene>
    <name evidence="1" type="ORF">E3N88_42106</name>
</gene>
<comment type="caution">
    <text evidence="1">The sequence shown here is derived from an EMBL/GenBank/DDBJ whole genome shotgun (WGS) entry which is preliminary data.</text>
</comment>
<dbReference type="AlphaFoldDB" id="A0A5N6LIY0"/>